<evidence type="ECO:0000256" key="3">
    <source>
        <dbReference type="ARBA" id="ARBA00022989"/>
    </source>
</evidence>
<comment type="similarity">
    <text evidence="5">Belongs to the FNT transporter (TC 1.A.16) family.</text>
</comment>
<comment type="caution">
    <text evidence="7">The sequence shown here is derived from an EMBL/GenBank/DDBJ whole genome shotgun (WGS) entry which is preliminary data.</text>
</comment>
<protein>
    <recommendedName>
        <fullName evidence="9">Encoded protein</fullName>
    </recommendedName>
</protein>
<gene>
    <name evidence="7" type="ORF">DUNSADRAFT_6295</name>
</gene>
<dbReference type="Gene3D" id="1.20.1080.10">
    <property type="entry name" value="Glycerol uptake facilitator protein"/>
    <property type="match status" value="1"/>
</dbReference>
<accession>A0ABQ7GNI6</accession>
<keyword evidence="8" id="KW-1185">Reference proteome</keyword>
<name>A0ABQ7GNI6_DUNSA</name>
<dbReference type="PANTHER" id="PTHR30520:SF6">
    <property type="entry name" value="FORMATE_NITRATE FAMILY TRANSPORTER (EUROFUNG)"/>
    <property type="match status" value="1"/>
</dbReference>
<dbReference type="PANTHER" id="PTHR30520">
    <property type="entry name" value="FORMATE TRANSPORTER-RELATED"/>
    <property type="match status" value="1"/>
</dbReference>
<keyword evidence="4 6" id="KW-0472">Membrane</keyword>
<feature type="transmembrane region" description="Helical" evidence="6">
    <location>
        <begin position="53"/>
        <end position="74"/>
    </location>
</feature>
<evidence type="ECO:0000256" key="2">
    <source>
        <dbReference type="ARBA" id="ARBA00022692"/>
    </source>
</evidence>
<evidence type="ECO:0000313" key="7">
    <source>
        <dbReference type="EMBL" id="KAF5836186.1"/>
    </source>
</evidence>
<dbReference type="EMBL" id="MU069671">
    <property type="protein sequence ID" value="KAF5836186.1"/>
    <property type="molecule type" value="Genomic_DNA"/>
</dbReference>
<evidence type="ECO:0000256" key="6">
    <source>
        <dbReference type="SAM" id="Phobius"/>
    </source>
</evidence>
<dbReference type="Pfam" id="PF01226">
    <property type="entry name" value="Form_Nir_trans"/>
    <property type="match status" value="1"/>
</dbReference>
<evidence type="ECO:0000256" key="5">
    <source>
        <dbReference type="ARBA" id="ARBA00049660"/>
    </source>
</evidence>
<dbReference type="InterPro" id="IPR000292">
    <property type="entry name" value="For/NO2_transpt"/>
</dbReference>
<dbReference type="Proteomes" id="UP000815325">
    <property type="component" value="Unassembled WGS sequence"/>
</dbReference>
<comment type="subcellular location">
    <subcellularLocation>
        <location evidence="1">Membrane</location>
        <topology evidence="1">Multi-pass membrane protein</topology>
    </subcellularLocation>
</comment>
<keyword evidence="3 6" id="KW-1133">Transmembrane helix</keyword>
<reference evidence="7" key="1">
    <citation type="submission" date="2017-08" db="EMBL/GenBank/DDBJ databases">
        <authorList>
            <person name="Polle J.E."/>
            <person name="Barry K."/>
            <person name="Cushman J."/>
            <person name="Schmutz J."/>
            <person name="Tran D."/>
            <person name="Hathwaick L.T."/>
            <person name="Yim W.C."/>
            <person name="Jenkins J."/>
            <person name="Mckie-Krisberg Z.M."/>
            <person name="Prochnik S."/>
            <person name="Lindquist E."/>
            <person name="Dockter R.B."/>
            <person name="Adam C."/>
            <person name="Molina H."/>
            <person name="Bunkerborg J."/>
            <person name="Jin E."/>
            <person name="Buchheim M."/>
            <person name="Magnuson J."/>
        </authorList>
    </citation>
    <scope>NUCLEOTIDE SEQUENCE</scope>
    <source>
        <strain evidence="7">CCAP 19/18</strain>
    </source>
</reference>
<evidence type="ECO:0000313" key="8">
    <source>
        <dbReference type="Proteomes" id="UP000815325"/>
    </source>
</evidence>
<sequence length="92" mass="10203">MQLDILTATKMLFIVYFANFAGCAMMVGLWIASASFDENHDYLVFSAEKKVRAGWGSIFVKGIFASWLVTLAVWQANAAQILKALLRRKGLG</sequence>
<keyword evidence="2 6" id="KW-0812">Transmembrane</keyword>
<dbReference type="InterPro" id="IPR023271">
    <property type="entry name" value="Aquaporin-like"/>
</dbReference>
<evidence type="ECO:0000256" key="1">
    <source>
        <dbReference type="ARBA" id="ARBA00004141"/>
    </source>
</evidence>
<proteinExistence type="inferred from homology"/>
<feature type="transmembrane region" description="Helical" evidence="6">
    <location>
        <begin position="12"/>
        <end position="33"/>
    </location>
</feature>
<evidence type="ECO:0008006" key="9">
    <source>
        <dbReference type="Google" id="ProtNLM"/>
    </source>
</evidence>
<organism evidence="7 8">
    <name type="scientific">Dunaliella salina</name>
    <name type="common">Green alga</name>
    <name type="synonym">Protococcus salinus</name>
    <dbReference type="NCBI Taxonomy" id="3046"/>
    <lineage>
        <taxon>Eukaryota</taxon>
        <taxon>Viridiplantae</taxon>
        <taxon>Chlorophyta</taxon>
        <taxon>core chlorophytes</taxon>
        <taxon>Chlorophyceae</taxon>
        <taxon>CS clade</taxon>
        <taxon>Chlamydomonadales</taxon>
        <taxon>Dunaliellaceae</taxon>
        <taxon>Dunaliella</taxon>
    </lineage>
</organism>
<evidence type="ECO:0000256" key="4">
    <source>
        <dbReference type="ARBA" id="ARBA00023136"/>
    </source>
</evidence>